<protein>
    <submittedName>
        <fullName evidence="1">Uncharacterized protein</fullName>
    </submittedName>
</protein>
<gene>
    <name evidence="1" type="ORF">TSOC_005063</name>
</gene>
<accession>A0A2J8A789</accession>
<dbReference type="OrthoDB" id="550219at2759"/>
<organism evidence="1 2">
    <name type="scientific">Tetrabaena socialis</name>
    <dbReference type="NCBI Taxonomy" id="47790"/>
    <lineage>
        <taxon>Eukaryota</taxon>
        <taxon>Viridiplantae</taxon>
        <taxon>Chlorophyta</taxon>
        <taxon>core chlorophytes</taxon>
        <taxon>Chlorophyceae</taxon>
        <taxon>CS clade</taxon>
        <taxon>Chlamydomonadales</taxon>
        <taxon>Tetrabaenaceae</taxon>
        <taxon>Tetrabaena</taxon>
    </lineage>
</organism>
<dbReference type="Proteomes" id="UP000236333">
    <property type="component" value="Unassembled WGS sequence"/>
</dbReference>
<keyword evidence="2" id="KW-1185">Reference proteome</keyword>
<reference evidence="1 2" key="1">
    <citation type="journal article" date="2017" name="Mol. Biol. Evol.">
        <title>The 4-celled Tetrabaena socialis nuclear genome reveals the essential components for genetic control of cell number at the origin of multicellularity in the volvocine lineage.</title>
        <authorList>
            <person name="Featherston J."/>
            <person name="Arakaki Y."/>
            <person name="Hanschen E.R."/>
            <person name="Ferris P.J."/>
            <person name="Michod R.E."/>
            <person name="Olson B.J.S.C."/>
            <person name="Nozaki H."/>
            <person name="Durand P.M."/>
        </authorList>
    </citation>
    <scope>NUCLEOTIDE SEQUENCE [LARGE SCALE GENOMIC DNA]</scope>
    <source>
        <strain evidence="1 2">NIES-571</strain>
    </source>
</reference>
<evidence type="ECO:0000313" key="1">
    <source>
        <dbReference type="EMBL" id="PNH08343.1"/>
    </source>
</evidence>
<name>A0A2J8A789_9CHLO</name>
<sequence>PARPLGRDTAARLQEATQQLALAAEPATLTVQALPPPTTSTSSAASSAPPAAAPSAASVACFRETLVLDASSGFGGGSHDSRTSLEFDLDRLVASEPGLGGAWGRRFLERLLALPRGAFEGEQQGREAARRGSMAGRRRSTAAARAAALALAYPESVERSYSSRTGTATLSTARYGSREANRKLLLEHYAALLQAAALAAAQRGGGRVEARA</sequence>
<dbReference type="AlphaFoldDB" id="A0A2J8A789"/>
<feature type="non-terminal residue" evidence="1">
    <location>
        <position position="212"/>
    </location>
</feature>
<dbReference type="EMBL" id="PGGS01000134">
    <property type="protein sequence ID" value="PNH08343.1"/>
    <property type="molecule type" value="Genomic_DNA"/>
</dbReference>
<proteinExistence type="predicted"/>
<comment type="caution">
    <text evidence="1">The sequence shown here is derived from an EMBL/GenBank/DDBJ whole genome shotgun (WGS) entry which is preliminary data.</text>
</comment>
<evidence type="ECO:0000313" key="2">
    <source>
        <dbReference type="Proteomes" id="UP000236333"/>
    </source>
</evidence>
<feature type="non-terminal residue" evidence="1">
    <location>
        <position position="1"/>
    </location>
</feature>